<evidence type="ECO:0000256" key="5">
    <source>
        <dbReference type="ARBA" id="ARBA00022989"/>
    </source>
</evidence>
<gene>
    <name evidence="9" type="ORF">D3877_03620</name>
</gene>
<evidence type="ECO:0000256" key="4">
    <source>
        <dbReference type="ARBA" id="ARBA00022692"/>
    </source>
</evidence>
<feature type="transmembrane region" description="Helical" evidence="7">
    <location>
        <begin position="161"/>
        <end position="186"/>
    </location>
</feature>
<proteinExistence type="predicted"/>
<feature type="transmembrane region" description="Helical" evidence="7">
    <location>
        <begin position="228"/>
        <end position="245"/>
    </location>
</feature>
<feature type="transmembrane region" description="Helical" evidence="7">
    <location>
        <begin position="100"/>
        <end position="123"/>
    </location>
</feature>
<evidence type="ECO:0000256" key="6">
    <source>
        <dbReference type="ARBA" id="ARBA00023136"/>
    </source>
</evidence>
<keyword evidence="2" id="KW-0813">Transport</keyword>
<feature type="transmembrane region" description="Helical" evidence="7">
    <location>
        <begin position="47"/>
        <end position="65"/>
    </location>
</feature>
<evidence type="ECO:0000256" key="7">
    <source>
        <dbReference type="SAM" id="Phobius"/>
    </source>
</evidence>
<keyword evidence="10" id="KW-1185">Reference proteome</keyword>
<dbReference type="Gene3D" id="1.20.1720.10">
    <property type="entry name" value="Multidrug resistance protein D"/>
    <property type="match status" value="1"/>
</dbReference>
<dbReference type="CDD" id="cd17321">
    <property type="entry name" value="MFS_MMR_MDR_like"/>
    <property type="match status" value="1"/>
</dbReference>
<feature type="transmembrane region" description="Helical" evidence="7">
    <location>
        <begin position="357"/>
        <end position="381"/>
    </location>
</feature>
<keyword evidence="5 7" id="KW-1133">Transmembrane helix</keyword>
<reference evidence="9 10" key="1">
    <citation type="submission" date="2018-09" db="EMBL/GenBank/DDBJ databases">
        <authorList>
            <person name="Zhu H."/>
        </authorList>
    </citation>
    <scope>NUCLEOTIDE SEQUENCE [LARGE SCALE GENOMIC DNA]</scope>
    <source>
        <strain evidence="9 10">K2W22B-5</strain>
    </source>
</reference>
<keyword evidence="4 7" id="KW-0812">Transmembrane</keyword>
<feature type="transmembrane region" description="Helical" evidence="7">
    <location>
        <begin position="135"/>
        <end position="155"/>
    </location>
</feature>
<dbReference type="InterPro" id="IPR020846">
    <property type="entry name" value="MFS_dom"/>
</dbReference>
<dbReference type="Gene3D" id="1.20.1250.20">
    <property type="entry name" value="MFS general substrate transporter like domains"/>
    <property type="match status" value="1"/>
</dbReference>
<name>A0A418W198_9PROT</name>
<comment type="subcellular location">
    <subcellularLocation>
        <location evidence="1">Cell membrane</location>
        <topology evidence="1">Multi-pass membrane protein</topology>
    </subcellularLocation>
</comment>
<evidence type="ECO:0000259" key="8">
    <source>
        <dbReference type="PROSITE" id="PS50850"/>
    </source>
</evidence>
<dbReference type="Proteomes" id="UP000283458">
    <property type="component" value="Unassembled WGS sequence"/>
</dbReference>
<evidence type="ECO:0000256" key="3">
    <source>
        <dbReference type="ARBA" id="ARBA00022475"/>
    </source>
</evidence>
<keyword evidence="3" id="KW-1003">Cell membrane</keyword>
<dbReference type="GO" id="GO:0022857">
    <property type="term" value="F:transmembrane transporter activity"/>
    <property type="evidence" value="ECO:0007669"/>
    <property type="project" value="InterPro"/>
</dbReference>
<evidence type="ECO:0000256" key="1">
    <source>
        <dbReference type="ARBA" id="ARBA00004651"/>
    </source>
</evidence>
<dbReference type="OrthoDB" id="9807274at2"/>
<feature type="transmembrane region" description="Helical" evidence="7">
    <location>
        <begin position="330"/>
        <end position="351"/>
    </location>
</feature>
<feature type="transmembrane region" description="Helical" evidence="7">
    <location>
        <begin position="302"/>
        <end position="323"/>
    </location>
</feature>
<accession>A0A418W198</accession>
<evidence type="ECO:0000313" key="10">
    <source>
        <dbReference type="Proteomes" id="UP000283458"/>
    </source>
</evidence>
<feature type="transmembrane region" description="Helical" evidence="7">
    <location>
        <begin position="9"/>
        <end position="32"/>
    </location>
</feature>
<dbReference type="SUPFAM" id="SSF103473">
    <property type="entry name" value="MFS general substrate transporter"/>
    <property type="match status" value="1"/>
</dbReference>
<dbReference type="InterPro" id="IPR011701">
    <property type="entry name" value="MFS"/>
</dbReference>
<evidence type="ECO:0000256" key="2">
    <source>
        <dbReference type="ARBA" id="ARBA00022448"/>
    </source>
</evidence>
<dbReference type="AlphaFoldDB" id="A0A418W198"/>
<dbReference type="GO" id="GO:0005886">
    <property type="term" value="C:plasma membrane"/>
    <property type="evidence" value="ECO:0007669"/>
    <property type="project" value="UniProtKB-SubCell"/>
</dbReference>
<feature type="transmembrane region" description="Helical" evidence="7">
    <location>
        <begin position="77"/>
        <end position="94"/>
    </location>
</feature>
<dbReference type="PANTHER" id="PTHR42718:SF47">
    <property type="entry name" value="METHYL VIOLOGEN RESISTANCE PROTEIN SMVA"/>
    <property type="match status" value="1"/>
</dbReference>
<dbReference type="PANTHER" id="PTHR42718">
    <property type="entry name" value="MAJOR FACILITATOR SUPERFAMILY MULTIDRUG TRANSPORTER MFSC"/>
    <property type="match status" value="1"/>
</dbReference>
<feature type="transmembrane region" description="Helical" evidence="7">
    <location>
        <begin position="474"/>
        <end position="493"/>
    </location>
</feature>
<feature type="transmembrane region" description="Helical" evidence="7">
    <location>
        <begin position="257"/>
        <end position="282"/>
    </location>
</feature>
<protein>
    <submittedName>
        <fullName evidence="9">MFS transporter</fullName>
    </submittedName>
</protein>
<dbReference type="Pfam" id="PF07690">
    <property type="entry name" value="MFS_1"/>
    <property type="match status" value="1"/>
</dbReference>
<evidence type="ECO:0000313" key="9">
    <source>
        <dbReference type="EMBL" id="RJF83739.1"/>
    </source>
</evidence>
<comment type="caution">
    <text evidence="9">The sequence shown here is derived from an EMBL/GenBank/DDBJ whole genome shotgun (WGS) entry which is preliminary data.</text>
</comment>
<organism evidence="9 10">
    <name type="scientific">Azospirillum cavernae</name>
    <dbReference type="NCBI Taxonomy" id="2320860"/>
    <lineage>
        <taxon>Bacteria</taxon>
        <taxon>Pseudomonadati</taxon>
        <taxon>Pseudomonadota</taxon>
        <taxon>Alphaproteobacteria</taxon>
        <taxon>Rhodospirillales</taxon>
        <taxon>Azospirillaceae</taxon>
        <taxon>Azospirillum</taxon>
    </lineage>
</organism>
<feature type="transmembrane region" description="Helical" evidence="7">
    <location>
        <begin position="402"/>
        <end position="420"/>
    </location>
</feature>
<feature type="transmembrane region" description="Helical" evidence="7">
    <location>
        <begin position="198"/>
        <end position="216"/>
    </location>
</feature>
<keyword evidence="6 7" id="KW-0472">Membrane</keyword>
<feature type="domain" description="Major facilitator superfamily (MFS) profile" evidence="8">
    <location>
        <begin position="11"/>
        <end position="495"/>
    </location>
</feature>
<dbReference type="EMBL" id="QYUL01000001">
    <property type="protein sequence ID" value="RJF83739.1"/>
    <property type="molecule type" value="Genomic_DNA"/>
</dbReference>
<dbReference type="PROSITE" id="PS50850">
    <property type="entry name" value="MFS"/>
    <property type="match status" value="1"/>
</dbReference>
<dbReference type="InterPro" id="IPR036259">
    <property type="entry name" value="MFS_trans_sf"/>
</dbReference>
<sequence>MVHPQPNRWLVLATVILAFIPIVIDMTILHIAVPTLTAALGASATEALWIIDIYSLMMAGLLVPMGTLADRVGHRPMMLIGLSVFTIASVMAAFSPAPLLLIAARALMAVGGSMIMPSILALIRQSFEDERERALGLGVWSAVASVGAALGPLAGGALLEHFWWGSVFLINLPVMLVVLPTAWFVLPRQPSKPLGAWNIQQALILILGLIATAYAIKSGFMPTGEGVFGTLTLILGVAMLVWFARIQRASATPMLDLSLFATPVFSVGLLMAFVASGAMAGFELVLAQELQYVFGKTPLDAGLFMLPLAAASAAVSPFSGMLTERFGLRAVATASMGAAAASFFLLGRVSVDASPLIAAALLGLLGTALGCGLLASSVAIMSSAPTDKAGAAGSLEATGYELGAGLGITFFGVLLGAAYHSHFSGAMGVLGMVPATAANSINDAMTAAQTIGGAEGDAIIATATRAFSSAHQTVLGAAALLLGALTILVFCALRHAPRPQEPQG</sequence>